<reference evidence="1 2" key="1">
    <citation type="submission" date="2016-04" db="EMBL/GenBank/DDBJ databases">
        <title>Comparative genomics of Morganella phages MP1 and MP2 define new clades among the T4 and T7-like Viruses.</title>
        <authorList>
            <person name="Pinto G."/>
            <person name="Oliveira A."/>
            <person name="Malgorzata L."/>
            <person name="Kropinski A."/>
            <person name="Azeredo J."/>
        </authorList>
    </citation>
    <scope>NUCLEOTIDE SEQUENCE [LARGE SCALE GENOMIC DNA]</scope>
</reference>
<dbReference type="RefSeq" id="YP_009279881.1">
    <property type="nucleotide sequence ID" value="NC_031020.1"/>
</dbReference>
<dbReference type="KEGG" id="vg:29059474"/>
<evidence type="ECO:0000313" key="1">
    <source>
        <dbReference type="EMBL" id="ANM46460.1"/>
    </source>
</evidence>
<sequence length="221" mass="25614">MYYVYATEVKNPRYKFTPYKKYEVKGPTIKTDPKSVSSGTITDDEGNNVFIIFSTKYGMYKCAVLGYYWILTENEFEETYIYLDKGTELSKPGRFITGKFYPVLSLTKDSLVHVIDEHGEIQYCITDKSPFNCAHTNSTAQWHFATPDQFAAIELSREINDHVVDKIMKMVKEEPEVRQPYLYEVQTSSGEYYIKATSALDFYGQIEDFSEVEQVVPLYEV</sequence>
<proteinExistence type="predicted"/>
<keyword evidence="2" id="KW-1185">Reference proteome</keyword>
<accession>A0A192YBG8</accession>
<dbReference type="EMBL" id="KX078569">
    <property type="protein sequence ID" value="ANM46460.1"/>
    <property type="molecule type" value="Genomic_DNA"/>
</dbReference>
<protein>
    <submittedName>
        <fullName evidence="1">Uncharacterized protein</fullName>
    </submittedName>
</protein>
<dbReference type="Proteomes" id="UP000203816">
    <property type="component" value="Segment"/>
</dbReference>
<dbReference type="GeneID" id="29059474"/>
<organism evidence="1 2">
    <name type="scientific">Morganella phage vB_MmoM_MP1</name>
    <dbReference type="NCBI Taxonomy" id="1852628"/>
    <lineage>
        <taxon>Viruses</taxon>
        <taxon>Duplodnaviria</taxon>
        <taxon>Heunggongvirae</taxon>
        <taxon>Uroviricota</taxon>
        <taxon>Caudoviricetes</taxon>
        <taxon>Pantevenvirales</taxon>
        <taxon>Straboviridae</taxon>
        <taxon>Gualtarvirus</taxon>
        <taxon>Gualtarvirus mp1</taxon>
    </lineage>
</organism>
<name>A0A192YBG8_9CAUD</name>
<evidence type="ECO:0000313" key="2">
    <source>
        <dbReference type="Proteomes" id="UP000203816"/>
    </source>
</evidence>
<gene>
    <name evidence="1" type="ORF">MP1_gp0024</name>
</gene>